<proteinExistence type="predicted"/>
<reference evidence="2 3" key="1">
    <citation type="journal article" date="2023" name="Hortic Res">
        <title>Pangenome of water caltrop reveals structural variations and asymmetric subgenome divergence after allopolyploidization.</title>
        <authorList>
            <person name="Zhang X."/>
            <person name="Chen Y."/>
            <person name="Wang L."/>
            <person name="Yuan Y."/>
            <person name="Fang M."/>
            <person name="Shi L."/>
            <person name="Lu R."/>
            <person name="Comes H.P."/>
            <person name="Ma Y."/>
            <person name="Chen Y."/>
            <person name="Huang G."/>
            <person name="Zhou Y."/>
            <person name="Zheng Z."/>
            <person name="Qiu Y."/>
        </authorList>
    </citation>
    <scope>NUCLEOTIDE SEQUENCE [LARGE SCALE GENOMIC DNA]</scope>
    <source>
        <tissue evidence="2">Roots</tissue>
    </source>
</reference>
<evidence type="ECO:0000256" key="1">
    <source>
        <dbReference type="SAM" id="MobiDB-lite"/>
    </source>
</evidence>
<keyword evidence="3" id="KW-1185">Reference proteome</keyword>
<gene>
    <name evidence="2" type="ORF">SAY87_001710</name>
</gene>
<comment type="caution">
    <text evidence="2">The sequence shown here is derived from an EMBL/GenBank/DDBJ whole genome shotgun (WGS) entry which is preliminary data.</text>
</comment>
<evidence type="ECO:0000313" key="3">
    <source>
        <dbReference type="Proteomes" id="UP001345219"/>
    </source>
</evidence>
<protein>
    <submittedName>
        <fullName evidence="2">Uncharacterized protein</fullName>
    </submittedName>
</protein>
<organism evidence="2 3">
    <name type="scientific">Trapa incisa</name>
    <dbReference type="NCBI Taxonomy" id="236973"/>
    <lineage>
        <taxon>Eukaryota</taxon>
        <taxon>Viridiplantae</taxon>
        <taxon>Streptophyta</taxon>
        <taxon>Embryophyta</taxon>
        <taxon>Tracheophyta</taxon>
        <taxon>Spermatophyta</taxon>
        <taxon>Magnoliopsida</taxon>
        <taxon>eudicotyledons</taxon>
        <taxon>Gunneridae</taxon>
        <taxon>Pentapetalae</taxon>
        <taxon>rosids</taxon>
        <taxon>malvids</taxon>
        <taxon>Myrtales</taxon>
        <taxon>Lythraceae</taxon>
        <taxon>Trapa</taxon>
    </lineage>
</organism>
<dbReference type="Proteomes" id="UP001345219">
    <property type="component" value="Chromosome 2"/>
</dbReference>
<name>A0AAN7JSV0_9MYRT</name>
<sequence length="130" mass="14465">MSVISPVEVNVMCYILRELLQTHRALYAGVAGSTVSISGLLSWLVSKFLHCAHLISHAAASSSICRGPRGVRSDPRDARSFTSGHHSSFTCHLLRSKRAEKRKGKREDECEKKPKGAEIFYPFNKPPENK</sequence>
<dbReference type="EMBL" id="JAXIOK010000015">
    <property type="protein sequence ID" value="KAK4753606.1"/>
    <property type="molecule type" value="Genomic_DNA"/>
</dbReference>
<evidence type="ECO:0000313" key="2">
    <source>
        <dbReference type="EMBL" id="KAK4753606.1"/>
    </source>
</evidence>
<dbReference type="AlphaFoldDB" id="A0AAN7JSV0"/>
<accession>A0AAN7JSV0</accession>
<feature type="region of interest" description="Disordered" evidence="1">
    <location>
        <begin position="64"/>
        <end position="87"/>
    </location>
</feature>